<dbReference type="SUPFAM" id="SSF52343">
    <property type="entry name" value="Ferredoxin reductase-like, C-terminal NADP-linked domain"/>
    <property type="match status" value="1"/>
</dbReference>
<comment type="caution">
    <text evidence="2">The sequence shown here is derived from an EMBL/GenBank/DDBJ whole genome shotgun (WGS) entry which is preliminary data.</text>
</comment>
<gene>
    <name evidence="2" type="ORF">LCER1_G004509</name>
</gene>
<dbReference type="OrthoDB" id="436496at2759"/>
<dbReference type="InterPro" id="IPR017938">
    <property type="entry name" value="Riboflavin_synthase-like_b-brl"/>
</dbReference>
<dbReference type="EMBL" id="QGMG01000791">
    <property type="protein sequence ID" value="TVY51525.1"/>
    <property type="molecule type" value="Genomic_DNA"/>
</dbReference>
<sequence length="595" mass="66348">MSLIETETQWHIGEEQIHKLLRVPQMDNPTQLYLTPNATNTLIRSPLIALGTLDSKGRPWTTLWGGEAGFSRPIAPSIIGVKTTVDRIYDPLVKILLDGKADGEVVQEKGIGRMVSGLAIDLETRRRVKLYGRMVVGTISATEEGIGEIQLVVKIEQSLGNCPKYLNQKHIVPHLPQPKLVSNSFPLPQAAINLISKADLFFISSSNHESDMDTNHRGGPPGFVRVLSNNEHGLTLIYPEYSGNRLYQTLGNLNTTPQAGLVFSDFDTSDVLYMTGTTEILFGKAATDLISHTNLAVKIKVEAVRFVSDGLAFRGQQREYSPYNPPVRYLSTERANGISATEKIYAKLIHKNIISPTIGRFRFHIADPKKATLWKPGQYVALSFQEELDIGYSHMRDDDPKSLNDDFLRTFTVSSRQPENVSEAHDQFEIIIRKVGVVTDFLFKQNVRSELEVPLQGFGGDFFIQQSAGESISFVAGGVGITPLLAQAADLDLERFHLYWTIRAEDIALVVDTFESVPGLASHSDVFVTGTLEAGSEDWKKLELFSSHLHKRRISKEDVSGDPTSKWYLCTGTGFRNFLIDWLGGKTILYEDFNY</sequence>
<dbReference type="Gene3D" id="3.40.50.80">
    <property type="entry name" value="Nucleotide-binding domain of ferredoxin-NADP reductase (FNR) module"/>
    <property type="match status" value="1"/>
</dbReference>
<feature type="domain" description="FAD-binding FR-type" evidence="1">
    <location>
        <begin position="341"/>
        <end position="465"/>
    </location>
</feature>
<accession>A0A7D8ULN4</accession>
<evidence type="ECO:0000313" key="2">
    <source>
        <dbReference type="EMBL" id="TVY51525.1"/>
    </source>
</evidence>
<dbReference type="Gene3D" id="2.40.30.10">
    <property type="entry name" value="Translation factors"/>
    <property type="match status" value="1"/>
</dbReference>
<dbReference type="InterPro" id="IPR012349">
    <property type="entry name" value="Split_barrel_FMN-bd"/>
</dbReference>
<dbReference type="Proteomes" id="UP000481288">
    <property type="component" value="Unassembled WGS sequence"/>
</dbReference>
<dbReference type="AlphaFoldDB" id="A0A7D8ULN4"/>
<dbReference type="InterPro" id="IPR017927">
    <property type="entry name" value="FAD-bd_FR_type"/>
</dbReference>
<dbReference type="GO" id="GO:0016491">
    <property type="term" value="F:oxidoreductase activity"/>
    <property type="evidence" value="ECO:0007669"/>
    <property type="project" value="InterPro"/>
</dbReference>
<evidence type="ECO:0000313" key="3">
    <source>
        <dbReference type="Proteomes" id="UP000481288"/>
    </source>
</evidence>
<dbReference type="PANTHER" id="PTHR42815:SF2">
    <property type="entry name" value="FAD-BINDING, PUTATIVE (AFU_ORTHOLOGUE AFUA_6G07600)-RELATED"/>
    <property type="match status" value="1"/>
</dbReference>
<organism evidence="2 3">
    <name type="scientific">Lachnellula cervina</name>
    <dbReference type="NCBI Taxonomy" id="1316786"/>
    <lineage>
        <taxon>Eukaryota</taxon>
        <taxon>Fungi</taxon>
        <taxon>Dikarya</taxon>
        <taxon>Ascomycota</taxon>
        <taxon>Pezizomycotina</taxon>
        <taxon>Leotiomycetes</taxon>
        <taxon>Helotiales</taxon>
        <taxon>Lachnaceae</taxon>
        <taxon>Lachnellula</taxon>
    </lineage>
</organism>
<dbReference type="SUPFAM" id="SSF63380">
    <property type="entry name" value="Riboflavin synthase domain-like"/>
    <property type="match status" value="1"/>
</dbReference>
<dbReference type="InterPro" id="IPR039261">
    <property type="entry name" value="FNR_nucleotide-bd"/>
</dbReference>
<dbReference type="PANTHER" id="PTHR42815">
    <property type="entry name" value="FAD-BINDING, PUTATIVE (AFU_ORTHOLOGUE AFUA_6G07600)-RELATED"/>
    <property type="match status" value="1"/>
</dbReference>
<dbReference type="Gene3D" id="2.30.110.10">
    <property type="entry name" value="Electron Transport, Fmn-binding Protein, Chain A"/>
    <property type="match status" value="1"/>
</dbReference>
<proteinExistence type="predicted"/>
<evidence type="ECO:0000259" key="1">
    <source>
        <dbReference type="PROSITE" id="PS51384"/>
    </source>
</evidence>
<name>A0A7D8ULN4_9HELO</name>
<protein>
    <recommendedName>
        <fullName evidence="1">FAD-binding FR-type domain-containing protein</fullName>
    </recommendedName>
</protein>
<reference evidence="2 3" key="1">
    <citation type="submission" date="2018-05" db="EMBL/GenBank/DDBJ databases">
        <title>Whole genome sequencing for identification of molecular markers to develop diagnostic detection tools for the regulated plant pathogen Lachnellula willkommii.</title>
        <authorList>
            <person name="Giroux E."/>
            <person name="Bilodeau G."/>
        </authorList>
    </citation>
    <scope>NUCLEOTIDE SEQUENCE [LARGE SCALE GENOMIC DNA]</scope>
    <source>
        <strain evidence="2 3">CBS 625.97</strain>
    </source>
</reference>
<keyword evidence="3" id="KW-1185">Reference proteome</keyword>
<dbReference type="PROSITE" id="PS51384">
    <property type="entry name" value="FAD_FR"/>
    <property type="match status" value="1"/>
</dbReference>